<evidence type="ECO:0000259" key="8">
    <source>
        <dbReference type="Pfam" id="PF00892"/>
    </source>
</evidence>
<dbReference type="PANTHER" id="PTHR31218">
    <property type="entry name" value="WAT1-RELATED PROTEIN"/>
    <property type="match status" value="1"/>
</dbReference>
<evidence type="ECO:0000256" key="6">
    <source>
        <dbReference type="RuleBase" id="RU363077"/>
    </source>
</evidence>
<dbReference type="InterPro" id="IPR037185">
    <property type="entry name" value="EmrE-like"/>
</dbReference>
<feature type="transmembrane region" description="Helical" evidence="6">
    <location>
        <begin position="71"/>
        <end position="89"/>
    </location>
</feature>
<feature type="transmembrane region" description="Helical" evidence="6">
    <location>
        <begin position="42"/>
        <end position="59"/>
    </location>
</feature>
<comment type="similarity">
    <text evidence="2 6">Belongs to the drug/metabolite transporter (DMT) superfamily. Plant drug/metabolite exporter (P-DME) (TC 2.A.7.4) family.</text>
</comment>
<dbReference type="OMA" id="QHKPEDW"/>
<dbReference type="GO" id="GO:0005886">
    <property type="term" value="C:plasma membrane"/>
    <property type="evidence" value="ECO:0000318"/>
    <property type="project" value="GO_Central"/>
</dbReference>
<feature type="domain" description="EamA" evidence="8">
    <location>
        <begin position="211"/>
        <end position="349"/>
    </location>
</feature>
<evidence type="ECO:0000256" key="3">
    <source>
        <dbReference type="ARBA" id="ARBA00022692"/>
    </source>
</evidence>
<accession>A0A0A0LLJ5</accession>
<feature type="transmembrane region" description="Helical" evidence="6">
    <location>
        <begin position="305"/>
        <end position="324"/>
    </location>
</feature>
<feature type="transmembrane region" description="Helical" evidence="6">
    <location>
        <begin position="330"/>
        <end position="349"/>
    </location>
</feature>
<reference evidence="9 10" key="2">
    <citation type="journal article" date="2009" name="PLoS ONE">
        <title>An integrated genetic and cytogenetic map of the cucumber genome.</title>
        <authorList>
            <person name="Ren Y."/>
            <person name="Zhang Z."/>
            <person name="Liu J."/>
            <person name="Staub J.E."/>
            <person name="Han Y."/>
            <person name="Cheng Z."/>
            <person name="Li X."/>
            <person name="Lu J."/>
            <person name="Miao H."/>
            <person name="Kang H."/>
            <person name="Xie B."/>
            <person name="Gu X."/>
            <person name="Wang X."/>
            <person name="Du Y."/>
            <person name="Jin W."/>
            <person name="Huang S."/>
        </authorList>
    </citation>
    <scope>NUCLEOTIDE SEQUENCE [LARGE SCALE GENOMIC DNA]</scope>
    <source>
        <strain evidence="10">cv. 9930</strain>
    </source>
</reference>
<reference evidence="9 10" key="4">
    <citation type="journal article" date="2011" name="BMC Genomics">
        <title>RNA-Seq improves annotation of protein-coding genes in the cucumber genome.</title>
        <authorList>
            <person name="Li Z."/>
            <person name="Zhang Z."/>
            <person name="Yan P."/>
            <person name="Huang S."/>
            <person name="Fei Z."/>
            <person name="Lin K."/>
        </authorList>
    </citation>
    <scope>NUCLEOTIDE SEQUENCE [LARGE SCALE GENOMIC DNA]</scope>
    <source>
        <strain evidence="10">cv. 9930</strain>
    </source>
</reference>
<dbReference type="InterPro" id="IPR000620">
    <property type="entry name" value="EamA_dom"/>
</dbReference>
<dbReference type="Gramene" id="KGN61612">
    <property type="protein sequence ID" value="KGN61612"/>
    <property type="gene ID" value="Csa_2G179220"/>
</dbReference>
<sequence length="383" mass="43486">MYSLKLNLINLYCEEERWVSSIAMMNVCFLQVFFIRFKPHILIIFTQFGYTFLYFFVDASFKHGMNPHVHITYRQTLATITLLPFAYFLERKLRPRITLALFLEIFVLSLLGVTLSTNTYFASLRYTSPTFITSMLNTIAGLTFIIAVVVRLEVVEFDNPKGIAKVMGTLVSLGGVLIMTFYKGPIIRNVCQPLIHIQHKATYHLHEDWLKGSLLTVSSCLSWAISYILQAFTLKRYPAPLSLTTWMNLFGAVQTAVYTVSTQHKAGVWNIGFNIDLWAIIYAGLMCSSIIIYIQLWCTEERGPVFVTMYNPLGSILVALLSYFVVGQKLYLGSIVGGGIVIIGLYLLLWGKQDDEQKLQNKSPLESDSVHQTSKQSDFQISP</sequence>
<feature type="transmembrane region" description="Helical" evidence="6">
    <location>
        <begin position="280"/>
        <end position="298"/>
    </location>
</feature>
<feature type="transmembrane region" description="Helical" evidence="6">
    <location>
        <begin position="101"/>
        <end position="122"/>
    </location>
</feature>
<feature type="domain" description="EamA" evidence="8">
    <location>
        <begin position="40"/>
        <end position="180"/>
    </location>
</feature>
<dbReference type="EMBL" id="CM002923">
    <property type="protein sequence ID" value="KGN61612.1"/>
    <property type="molecule type" value="Genomic_DNA"/>
</dbReference>
<feature type="transmembrane region" description="Helical" evidence="6">
    <location>
        <begin position="209"/>
        <end position="229"/>
    </location>
</feature>
<name>A0A0A0LLJ5_CUCSA</name>
<feature type="region of interest" description="Disordered" evidence="7">
    <location>
        <begin position="360"/>
        <end position="383"/>
    </location>
</feature>
<protein>
    <recommendedName>
        <fullName evidence="6">WAT1-related protein</fullName>
    </recommendedName>
</protein>
<evidence type="ECO:0000256" key="2">
    <source>
        <dbReference type="ARBA" id="ARBA00007635"/>
    </source>
</evidence>
<dbReference type="SUPFAM" id="SSF103481">
    <property type="entry name" value="Multidrug resistance efflux transporter EmrE"/>
    <property type="match status" value="2"/>
</dbReference>
<dbReference type="Proteomes" id="UP000029981">
    <property type="component" value="Chromosome 2"/>
</dbReference>
<dbReference type="eggNOG" id="ENOG502QRZQ">
    <property type="taxonomic scope" value="Eukaryota"/>
</dbReference>
<proteinExistence type="inferred from homology"/>
<dbReference type="AlphaFoldDB" id="A0A0A0LLJ5"/>
<feature type="transmembrane region" description="Helical" evidence="6">
    <location>
        <begin position="128"/>
        <end position="150"/>
    </location>
</feature>
<reference evidence="9 10" key="1">
    <citation type="journal article" date="2009" name="Nat. Genet.">
        <title>The genome of the cucumber, Cucumis sativus L.</title>
        <authorList>
            <person name="Huang S."/>
            <person name="Li R."/>
            <person name="Zhang Z."/>
            <person name="Li L."/>
            <person name="Gu X."/>
            <person name="Fan W."/>
            <person name="Lucas W.J."/>
            <person name="Wang X."/>
            <person name="Xie B."/>
            <person name="Ni P."/>
            <person name="Ren Y."/>
            <person name="Zhu H."/>
            <person name="Li J."/>
            <person name="Lin K."/>
            <person name="Jin W."/>
            <person name="Fei Z."/>
            <person name="Li G."/>
            <person name="Staub J."/>
            <person name="Kilian A."/>
            <person name="van der Vossen E.A."/>
            <person name="Wu Y."/>
            <person name="Guo J."/>
            <person name="He J."/>
            <person name="Jia Z."/>
            <person name="Ren Y."/>
            <person name="Tian G."/>
            <person name="Lu Y."/>
            <person name="Ruan J."/>
            <person name="Qian W."/>
            <person name="Wang M."/>
            <person name="Huang Q."/>
            <person name="Li B."/>
            <person name="Xuan Z."/>
            <person name="Cao J."/>
            <person name="Asan"/>
            <person name="Wu Z."/>
            <person name="Zhang J."/>
            <person name="Cai Q."/>
            <person name="Bai Y."/>
            <person name="Zhao B."/>
            <person name="Han Y."/>
            <person name="Li Y."/>
            <person name="Li X."/>
            <person name="Wang S."/>
            <person name="Shi Q."/>
            <person name="Liu S."/>
            <person name="Cho W.K."/>
            <person name="Kim J.Y."/>
            <person name="Xu Y."/>
            <person name="Heller-Uszynska K."/>
            <person name="Miao H."/>
            <person name="Cheng Z."/>
            <person name="Zhang S."/>
            <person name="Wu J."/>
            <person name="Yang Y."/>
            <person name="Kang H."/>
            <person name="Li M."/>
            <person name="Liang H."/>
            <person name="Ren X."/>
            <person name="Shi Z."/>
            <person name="Wen M."/>
            <person name="Jian M."/>
            <person name="Yang H."/>
            <person name="Zhang G."/>
            <person name="Yang Z."/>
            <person name="Chen R."/>
            <person name="Liu S."/>
            <person name="Li J."/>
            <person name="Ma L."/>
            <person name="Liu H."/>
            <person name="Zhou Y."/>
            <person name="Zhao J."/>
            <person name="Fang X."/>
            <person name="Li G."/>
            <person name="Fang L."/>
            <person name="Li Y."/>
            <person name="Liu D."/>
            <person name="Zheng H."/>
            <person name="Zhang Y."/>
            <person name="Qin N."/>
            <person name="Li Z."/>
            <person name="Yang G."/>
            <person name="Yang S."/>
            <person name="Bolund L."/>
            <person name="Kristiansen K."/>
            <person name="Zheng H."/>
            <person name="Li S."/>
            <person name="Zhang X."/>
            <person name="Yang H."/>
            <person name="Wang J."/>
            <person name="Sun R."/>
            <person name="Zhang B."/>
            <person name="Jiang S."/>
            <person name="Wang J."/>
            <person name="Du Y."/>
            <person name="Li S."/>
        </authorList>
    </citation>
    <scope>NUCLEOTIDE SEQUENCE [LARGE SCALE GENOMIC DNA]</scope>
    <source>
        <strain evidence="10">cv. 9930</strain>
    </source>
</reference>
<organism evidence="9 10">
    <name type="scientific">Cucumis sativus</name>
    <name type="common">Cucumber</name>
    <dbReference type="NCBI Taxonomy" id="3659"/>
    <lineage>
        <taxon>Eukaryota</taxon>
        <taxon>Viridiplantae</taxon>
        <taxon>Streptophyta</taxon>
        <taxon>Embryophyta</taxon>
        <taxon>Tracheophyta</taxon>
        <taxon>Spermatophyta</taxon>
        <taxon>Magnoliopsida</taxon>
        <taxon>eudicotyledons</taxon>
        <taxon>Gunneridae</taxon>
        <taxon>Pentapetalae</taxon>
        <taxon>rosids</taxon>
        <taxon>fabids</taxon>
        <taxon>Cucurbitales</taxon>
        <taxon>Cucurbitaceae</taxon>
        <taxon>Benincaseae</taxon>
        <taxon>Cucumis</taxon>
    </lineage>
</organism>
<comment type="subcellular location">
    <subcellularLocation>
        <location evidence="1 6">Membrane</location>
        <topology evidence="1 6">Multi-pass membrane protein</topology>
    </subcellularLocation>
</comment>
<feature type="transmembrane region" description="Helical" evidence="6">
    <location>
        <begin position="162"/>
        <end position="182"/>
    </location>
</feature>
<gene>
    <name evidence="9" type="ORF">Csa_2G179220</name>
</gene>
<evidence type="ECO:0000313" key="9">
    <source>
        <dbReference type="EMBL" id="KGN61612.1"/>
    </source>
</evidence>
<dbReference type="InterPro" id="IPR030184">
    <property type="entry name" value="WAT1-related"/>
</dbReference>
<keyword evidence="10" id="KW-1185">Reference proteome</keyword>
<evidence type="ECO:0000313" key="10">
    <source>
        <dbReference type="Proteomes" id="UP000029981"/>
    </source>
</evidence>
<evidence type="ECO:0000256" key="4">
    <source>
        <dbReference type="ARBA" id="ARBA00022989"/>
    </source>
</evidence>
<keyword evidence="5 6" id="KW-0472">Membrane</keyword>
<dbReference type="GO" id="GO:0022857">
    <property type="term" value="F:transmembrane transporter activity"/>
    <property type="evidence" value="ECO:0007669"/>
    <property type="project" value="InterPro"/>
</dbReference>
<keyword evidence="4 6" id="KW-1133">Transmembrane helix</keyword>
<keyword evidence="3 6" id="KW-0812">Transmembrane</keyword>
<evidence type="ECO:0000256" key="7">
    <source>
        <dbReference type="SAM" id="MobiDB-lite"/>
    </source>
</evidence>
<dbReference type="Pfam" id="PF00892">
    <property type="entry name" value="EamA"/>
    <property type="match status" value="2"/>
</dbReference>
<reference evidence="9 10" key="3">
    <citation type="journal article" date="2010" name="BMC Genomics">
        <title>Transcriptome sequencing and comparative analysis of cucumber flowers with different sex types.</title>
        <authorList>
            <person name="Guo S."/>
            <person name="Zheng Y."/>
            <person name="Joung J.G."/>
            <person name="Liu S."/>
            <person name="Zhang Z."/>
            <person name="Crasta O.R."/>
            <person name="Sobral B.W."/>
            <person name="Xu Y."/>
            <person name="Huang S."/>
            <person name="Fei Z."/>
        </authorList>
    </citation>
    <scope>NUCLEOTIDE SEQUENCE [LARGE SCALE GENOMIC DNA]</scope>
    <source>
        <strain evidence="10">cv. 9930</strain>
    </source>
</reference>
<evidence type="ECO:0000256" key="1">
    <source>
        <dbReference type="ARBA" id="ARBA00004141"/>
    </source>
</evidence>
<feature type="transmembrane region" description="Helical" evidence="6">
    <location>
        <begin position="241"/>
        <end position="260"/>
    </location>
</feature>
<dbReference type="STRING" id="3659.A0A0A0LLJ5"/>
<evidence type="ECO:0000256" key="5">
    <source>
        <dbReference type="ARBA" id="ARBA00023136"/>
    </source>
</evidence>